<gene>
    <name evidence="2" type="ORF">CLUMA_CG007614</name>
</gene>
<evidence type="ECO:0000313" key="3">
    <source>
        <dbReference type="Proteomes" id="UP000183832"/>
    </source>
</evidence>
<proteinExistence type="predicted"/>
<sequence length="90" mass="10299">MMRRSAHAFDMNKFFCGPGAELQHSIDMCNIFVRRLIGFLDVDANIFLKKLACCYLNMAIAAVCLLFMSNINNINHHINNYINNTSKNIN</sequence>
<feature type="transmembrane region" description="Helical" evidence="1">
    <location>
        <begin position="46"/>
        <end position="68"/>
    </location>
</feature>
<protein>
    <submittedName>
        <fullName evidence="2">CLUMA_CG007614, isoform A</fullName>
    </submittedName>
</protein>
<evidence type="ECO:0000256" key="1">
    <source>
        <dbReference type="SAM" id="Phobius"/>
    </source>
</evidence>
<dbReference type="Proteomes" id="UP000183832">
    <property type="component" value="Unassembled WGS sequence"/>
</dbReference>
<organism evidence="2 3">
    <name type="scientific">Clunio marinus</name>
    <dbReference type="NCBI Taxonomy" id="568069"/>
    <lineage>
        <taxon>Eukaryota</taxon>
        <taxon>Metazoa</taxon>
        <taxon>Ecdysozoa</taxon>
        <taxon>Arthropoda</taxon>
        <taxon>Hexapoda</taxon>
        <taxon>Insecta</taxon>
        <taxon>Pterygota</taxon>
        <taxon>Neoptera</taxon>
        <taxon>Endopterygota</taxon>
        <taxon>Diptera</taxon>
        <taxon>Nematocera</taxon>
        <taxon>Chironomoidea</taxon>
        <taxon>Chironomidae</taxon>
        <taxon>Clunio</taxon>
    </lineage>
</organism>
<name>A0A1J1I1K1_9DIPT</name>
<keyword evidence="1" id="KW-0812">Transmembrane</keyword>
<accession>A0A1J1I1K1</accession>
<keyword evidence="1" id="KW-0472">Membrane</keyword>
<dbReference type="AlphaFoldDB" id="A0A1J1I1K1"/>
<dbReference type="EMBL" id="CVRI01000038">
    <property type="protein sequence ID" value="CRK94091.1"/>
    <property type="molecule type" value="Genomic_DNA"/>
</dbReference>
<evidence type="ECO:0000313" key="2">
    <source>
        <dbReference type="EMBL" id="CRK94091.1"/>
    </source>
</evidence>
<keyword evidence="3" id="KW-1185">Reference proteome</keyword>
<keyword evidence="1" id="KW-1133">Transmembrane helix</keyword>
<reference evidence="2 3" key="1">
    <citation type="submission" date="2015-04" db="EMBL/GenBank/DDBJ databases">
        <authorList>
            <person name="Syromyatnikov M.Y."/>
            <person name="Popov V.N."/>
        </authorList>
    </citation>
    <scope>NUCLEOTIDE SEQUENCE [LARGE SCALE GENOMIC DNA]</scope>
</reference>